<keyword evidence="3" id="KW-1185">Reference proteome</keyword>
<evidence type="ECO:0000259" key="1">
    <source>
        <dbReference type="SMART" id="SM00245"/>
    </source>
</evidence>
<organism evidence="2 3">
    <name type="scientific">Floricoccus tropicus</name>
    <dbReference type="NCBI Taxonomy" id="1859473"/>
    <lineage>
        <taxon>Bacteria</taxon>
        <taxon>Bacillati</taxon>
        <taxon>Bacillota</taxon>
        <taxon>Bacilli</taxon>
        <taxon>Lactobacillales</taxon>
        <taxon>Streptococcaceae</taxon>
        <taxon>Floricoccus</taxon>
    </lineage>
</organism>
<dbReference type="GO" id="GO:0004175">
    <property type="term" value="F:endopeptidase activity"/>
    <property type="evidence" value="ECO:0007669"/>
    <property type="project" value="TreeGrafter"/>
</dbReference>
<dbReference type="PANTHER" id="PTHR32060:SF30">
    <property type="entry name" value="CARBOXY-TERMINAL PROCESSING PROTEASE CTPA"/>
    <property type="match status" value="1"/>
</dbReference>
<name>A0A1E8GN00_9LACT</name>
<protein>
    <recommendedName>
        <fullName evidence="1">Tail specific protease domain-containing protein</fullName>
    </recommendedName>
</protein>
<dbReference type="GO" id="GO:0006508">
    <property type="term" value="P:proteolysis"/>
    <property type="evidence" value="ECO:0007669"/>
    <property type="project" value="InterPro"/>
</dbReference>
<feature type="domain" description="Tail specific protease" evidence="1">
    <location>
        <begin position="162"/>
        <end position="394"/>
    </location>
</feature>
<dbReference type="GO" id="GO:0007165">
    <property type="term" value="P:signal transduction"/>
    <property type="evidence" value="ECO:0007669"/>
    <property type="project" value="TreeGrafter"/>
</dbReference>
<dbReference type="RefSeq" id="WP_070792133.1">
    <property type="nucleotide sequence ID" value="NZ_MKIR01000012.1"/>
</dbReference>
<dbReference type="Pfam" id="PF03572">
    <property type="entry name" value="Peptidase_S41"/>
    <property type="match status" value="1"/>
</dbReference>
<dbReference type="Proteomes" id="UP000178622">
    <property type="component" value="Unassembled WGS sequence"/>
</dbReference>
<evidence type="ECO:0000313" key="2">
    <source>
        <dbReference type="EMBL" id="OFI49619.1"/>
    </source>
</evidence>
<reference evidence="3" key="1">
    <citation type="submission" date="2016-09" db="EMBL/GenBank/DDBJ databases">
        <title>Draft genome sequence of a novel species of the family Streptococcaceae isolated from flowers.</title>
        <authorList>
            <person name="Chuah L.-O."/>
            <person name="Yap K.-P."/>
            <person name="Thong K.L."/>
            <person name="Liong M.T."/>
            <person name="Ahmad R."/>
            <person name="Rusul G."/>
        </authorList>
    </citation>
    <scope>NUCLEOTIDE SEQUENCE [LARGE SCALE GENOMIC DNA]</scope>
    <source>
        <strain evidence="3">DF1</strain>
    </source>
</reference>
<dbReference type="SUPFAM" id="SSF52096">
    <property type="entry name" value="ClpP/crotonase"/>
    <property type="match status" value="1"/>
</dbReference>
<dbReference type="OrthoDB" id="2067664at2"/>
<dbReference type="InterPro" id="IPR005151">
    <property type="entry name" value="Tail-specific_protease"/>
</dbReference>
<dbReference type="SMART" id="SM00245">
    <property type="entry name" value="TSPc"/>
    <property type="match status" value="1"/>
</dbReference>
<comment type="caution">
    <text evidence="2">The sequence shown here is derived from an EMBL/GenBank/DDBJ whole genome shotgun (WGS) entry which is preliminary data.</text>
</comment>
<gene>
    <name evidence="2" type="ORF">BG261_03285</name>
</gene>
<dbReference type="GO" id="GO:0008236">
    <property type="term" value="F:serine-type peptidase activity"/>
    <property type="evidence" value="ECO:0007669"/>
    <property type="project" value="InterPro"/>
</dbReference>
<proteinExistence type="predicted"/>
<sequence length="412" mass="48393">MDDKIFDLLRIYNESKFIFPYWTDDLLSKWEIECHKILEKIISGQLENDRDYYLQIMEFTNLLEDGHTYFRPYSKIYEDYPTYPIELQIYDEKLVISKSSVKYENFLNLEIESINGYKTNDFLDTYVKKYFWSSKINFALREFGNLAGMIVSKYLDIKFENGENIIINASRDDDKLTNEKSYYENMKEIVKEDGIEIYEKENKIFVVLKHFMSESIVQNFYDNLDLLQKSDEIIFDIRNNIGGNSGYANQIAQAFFEREFETELSGRQVIDMQSFANSSQGSPEIRDIETYNHQYLENYIDNDYYLEYKGLLIEKKVSILQNNITFSSAENFAMIFKNKGRARIIGEYSAGSTGQPTWIPLNEKSYFQITAKKVLLPDGTVHHNIGVAPDIEIVESLSAKKNGYDEMIEYVL</sequence>
<dbReference type="GO" id="GO:0030288">
    <property type="term" value="C:outer membrane-bounded periplasmic space"/>
    <property type="evidence" value="ECO:0007669"/>
    <property type="project" value="TreeGrafter"/>
</dbReference>
<dbReference type="InterPro" id="IPR029045">
    <property type="entry name" value="ClpP/crotonase-like_dom_sf"/>
</dbReference>
<evidence type="ECO:0000313" key="3">
    <source>
        <dbReference type="Proteomes" id="UP000178622"/>
    </source>
</evidence>
<dbReference type="EMBL" id="MKIR01000012">
    <property type="protein sequence ID" value="OFI49619.1"/>
    <property type="molecule type" value="Genomic_DNA"/>
</dbReference>
<dbReference type="Gene3D" id="3.90.226.10">
    <property type="entry name" value="2-enoyl-CoA Hydratase, Chain A, domain 1"/>
    <property type="match status" value="1"/>
</dbReference>
<dbReference type="CDD" id="cd06567">
    <property type="entry name" value="Peptidase_S41"/>
    <property type="match status" value="1"/>
</dbReference>
<dbReference type="STRING" id="1859473.BG261_03285"/>
<dbReference type="AlphaFoldDB" id="A0A1E8GN00"/>
<accession>A0A1E8GN00</accession>
<dbReference type="PANTHER" id="PTHR32060">
    <property type="entry name" value="TAIL-SPECIFIC PROTEASE"/>
    <property type="match status" value="1"/>
</dbReference>